<evidence type="ECO:0000313" key="2">
    <source>
        <dbReference type="Proteomes" id="UP000838412"/>
    </source>
</evidence>
<keyword evidence="2" id="KW-1185">Reference proteome</keyword>
<sequence>MQDACTQRRHYAITDNITPNNYEPRRTARLAEETGEGGSVVGGAAVPVAPPTNPFLIEAVSIAEWDGTDVETDDVEM</sequence>
<dbReference type="EMBL" id="OV696696">
    <property type="protein sequence ID" value="CAH1240914.1"/>
    <property type="molecule type" value="Genomic_DNA"/>
</dbReference>
<reference evidence="1" key="1">
    <citation type="submission" date="2022-01" db="EMBL/GenBank/DDBJ databases">
        <authorList>
            <person name="Braso-Vives M."/>
        </authorList>
    </citation>
    <scope>NUCLEOTIDE SEQUENCE</scope>
</reference>
<protein>
    <submittedName>
        <fullName evidence="1">Hypp6197 protein</fullName>
    </submittedName>
</protein>
<name>A0A8J9YSS1_BRALA</name>
<proteinExistence type="predicted"/>
<organism evidence="1 2">
    <name type="scientific">Branchiostoma lanceolatum</name>
    <name type="common">Common lancelet</name>
    <name type="synonym">Amphioxus lanceolatum</name>
    <dbReference type="NCBI Taxonomy" id="7740"/>
    <lineage>
        <taxon>Eukaryota</taxon>
        <taxon>Metazoa</taxon>
        <taxon>Chordata</taxon>
        <taxon>Cephalochordata</taxon>
        <taxon>Leptocardii</taxon>
        <taxon>Amphioxiformes</taxon>
        <taxon>Branchiostomatidae</taxon>
        <taxon>Branchiostoma</taxon>
    </lineage>
</organism>
<evidence type="ECO:0000313" key="1">
    <source>
        <dbReference type="EMBL" id="CAH1240914.1"/>
    </source>
</evidence>
<accession>A0A8J9YSS1</accession>
<dbReference type="AlphaFoldDB" id="A0A8J9YSS1"/>
<gene>
    <name evidence="1" type="primary">Hypp6197</name>
    <name evidence="1" type="ORF">BLAG_LOCUS4729</name>
</gene>
<dbReference type="Proteomes" id="UP000838412">
    <property type="component" value="Chromosome 11"/>
</dbReference>